<sequence length="361" mass="41316">MTSRIGKENMDDKKKEVVENTEIVPVEITEELLKEKLYEVRGVKVMLDSDLAEIYGYETKNFNRQVKNNAKKFEGDEFMFRLTKTEFDEILRCKNFTSSWGGSRYTPYAFTEQGVYMLMTVLRGDLAIKQSRDLVRTFKKMKDYILGNQNLIGQREVMQLSIQTMENTTEISNLRMNLGSVEKQMSDVMEQLEDVVTKSELADMMNGFVNNEDNGWLMFNTKYCSADVAYSSIYSQAKKSVYLVDNYLGLRTLVLLKNAPGGTEIKIFSDNIGSGKLHNVEYADFCKEYPNINLTMQHTGGIFHDRFIVLDYGTKDERVFLCGASSKDAGGRITSIVEDFGIDKYKPMIKQLLQNSALQLT</sequence>
<protein>
    <submittedName>
        <fullName evidence="2">ORF6N domain-containing protein</fullName>
    </submittedName>
</protein>
<evidence type="ECO:0000313" key="2">
    <source>
        <dbReference type="EMBL" id="SCZ79247.1"/>
    </source>
</evidence>
<evidence type="ECO:0000313" key="3">
    <source>
        <dbReference type="Proteomes" id="UP000199428"/>
    </source>
</evidence>
<feature type="domain" description="KilA-N DNA-binding" evidence="1">
    <location>
        <begin position="36"/>
        <end position="121"/>
    </location>
</feature>
<proteinExistence type="predicted"/>
<gene>
    <name evidence="2" type="ORF">SAMN02910350_01686</name>
</gene>
<accession>A0A1G5RZ82</accession>
<dbReference type="EMBL" id="FMWK01000007">
    <property type="protein sequence ID" value="SCZ79247.1"/>
    <property type="molecule type" value="Genomic_DNA"/>
</dbReference>
<reference evidence="2 3" key="1">
    <citation type="submission" date="2016-10" db="EMBL/GenBank/DDBJ databases">
        <authorList>
            <person name="de Groot N.N."/>
        </authorList>
    </citation>
    <scope>NUCLEOTIDE SEQUENCE [LARGE SCALE GENOMIC DNA]</scope>
    <source>
        <strain evidence="2 3">DSM 10317</strain>
    </source>
</reference>
<dbReference type="Proteomes" id="UP000199428">
    <property type="component" value="Unassembled WGS sequence"/>
</dbReference>
<evidence type="ECO:0000259" key="1">
    <source>
        <dbReference type="Pfam" id="PF10543"/>
    </source>
</evidence>
<name>A0A1G5RZ82_PSEXY</name>
<dbReference type="InterPro" id="IPR018873">
    <property type="entry name" value="KilA-N_DNA-bd_domain"/>
</dbReference>
<organism evidence="2 3">
    <name type="scientific">Pseudobutyrivibrio xylanivorans</name>
    <dbReference type="NCBI Taxonomy" id="185007"/>
    <lineage>
        <taxon>Bacteria</taxon>
        <taxon>Bacillati</taxon>
        <taxon>Bacillota</taxon>
        <taxon>Clostridia</taxon>
        <taxon>Lachnospirales</taxon>
        <taxon>Lachnospiraceae</taxon>
        <taxon>Pseudobutyrivibrio</taxon>
    </lineage>
</organism>
<dbReference type="Pfam" id="PF10543">
    <property type="entry name" value="ORF6N"/>
    <property type="match status" value="1"/>
</dbReference>
<dbReference type="AlphaFoldDB" id="A0A1G5RZ82"/>